<dbReference type="InterPro" id="IPR001878">
    <property type="entry name" value="Znf_CCHC"/>
</dbReference>
<dbReference type="Pfam" id="PF00077">
    <property type="entry name" value="RVP"/>
    <property type="match status" value="1"/>
</dbReference>
<feature type="domain" description="CCHC-type" evidence="4">
    <location>
        <begin position="62"/>
        <end position="77"/>
    </location>
</feature>
<dbReference type="GO" id="GO:0006508">
    <property type="term" value="P:proteolysis"/>
    <property type="evidence" value="ECO:0007669"/>
    <property type="project" value="InterPro"/>
</dbReference>
<dbReference type="InterPro" id="IPR001969">
    <property type="entry name" value="Aspartic_peptidase_AS"/>
</dbReference>
<evidence type="ECO:0000259" key="4">
    <source>
        <dbReference type="PROSITE" id="PS50158"/>
    </source>
</evidence>
<sequence>YGDGFNILAKMIKALSAHMNTEFQLSEKISQIKCYSCNGLGHFSRDCKKREAYRQGSGKDECYRCYQSGHWARDCPQKNYGARKEVRGNVEVQQDFDSTARRPRYEERRASNENTWKPGHRSEQDKGRFYGNQGFNSGSTDRLRRQDPPRGGYTGAVQRDVRRDIQREVQRDVQRDIQREVQREVRRDEPREVQRNVHNRGREYGRHPSSQEEEAQKAEVLKLIYPSNLPRLEGGGGNRQGNGTNGSVLIPCFKPWGYQGILPYVVNLELNGRRCGCLVDTGAAMSLIRESLVREENFRRYRREDLTLVGVTGHVMKNFGMIYADLLLPASRRRLNGAFMVCRDQAFEDNGIDILLGRDFLADHDAQIFCGDEPMITLLGECVLPTQYGNGREYEEYSKNIDEIGEINPRCYRDDKGQKGIRRGPQGTGLRRPRLAVDWKQDWEHWLQVVGEFYRKKFISPPRKIYPRLRAEERITGSVSVTNAKIEAEWPRLGKTEKPSHRLTMVDIGEIEENEGQPKGLAEQELLKRGRIPCTNEAQAVNPSGACGITADSTKETELKLMVQQWRQRFYDLYDDQGVLRRKIQEYEGLLEKCKEGSSIVGTGCEKPTKQMTQDSTVDKASILVKEDIVVPSKTEIVYENIESAKIRRNKPYDRKTKERKFDLGDLVNLKDLSTTVGISKKLAKSWTWPYRVIEVIGPVNYKIRKVHGRDEQVVHVNRLKKYYEKEKQLDGTEDEDNREEALNESDEEDEEKQESTLKLPLIPQWIEIPVHIRDKEDSEEDIKDEVSESEEEAEEPVFLRRSTRIRRPPNRLDL</sequence>
<dbReference type="Gene3D" id="4.10.60.10">
    <property type="entry name" value="Zinc finger, CCHC-type"/>
    <property type="match status" value="1"/>
</dbReference>
<dbReference type="SMART" id="SM00343">
    <property type="entry name" value="ZnF_C2HC"/>
    <property type="match status" value="2"/>
</dbReference>
<feature type="domain" description="CCHC-type" evidence="4">
    <location>
        <begin position="33"/>
        <end position="49"/>
    </location>
</feature>
<evidence type="ECO:0000256" key="1">
    <source>
        <dbReference type="ARBA" id="ARBA00022801"/>
    </source>
</evidence>
<reference evidence="5" key="1">
    <citation type="journal article" date="2023" name="Insect Mol. Biol.">
        <title>Genome sequencing provides insights into the evolution of gene families encoding plant cell wall-degrading enzymes in longhorned beetles.</title>
        <authorList>
            <person name="Shin N.R."/>
            <person name="Okamura Y."/>
            <person name="Kirsch R."/>
            <person name="Pauchet Y."/>
        </authorList>
    </citation>
    <scope>NUCLEOTIDE SEQUENCE</scope>
    <source>
        <strain evidence="5">RBIC_L_NR</strain>
    </source>
</reference>
<dbReference type="PANTHER" id="PTHR46888">
    <property type="entry name" value="ZINC KNUCKLE DOMAINCONTAINING PROTEIN-RELATED"/>
    <property type="match status" value="1"/>
</dbReference>
<keyword evidence="2" id="KW-0863">Zinc-finger</keyword>
<dbReference type="Pfam" id="PF00098">
    <property type="entry name" value="zf-CCHC"/>
    <property type="match status" value="2"/>
</dbReference>
<dbReference type="InterPro" id="IPR018061">
    <property type="entry name" value="Retropepsins"/>
</dbReference>
<feature type="compositionally biased region" description="Acidic residues" evidence="3">
    <location>
        <begin position="778"/>
        <end position="796"/>
    </location>
</feature>
<dbReference type="AlphaFoldDB" id="A0AAV8ZQI2"/>
<dbReference type="PROSITE" id="PS50158">
    <property type="entry name" value="ZF_CCHC"/>
    <property type="match status" value="2"/>
</dbReference>
<keyword evidence="6" id="KW-1185">Reference proteome</keyword>
<name>A0AAV8ZQI2_9CUCU</name>
<comment type="caution">
    <text evidence="5">The sequence shown here is derived from an EMBL/GenBank/DDBJ whole genome shotgun (WGS) entry which is preliminary data.</text>
</comment>
<dbReference type="InterPro" id="IPR021109">
    <property type="entry name" value="Peptidase_aspartic_dom_sf"/>
</dbReference>
<dbReference type="Proteomes" id="UP001162156">
    <property type="component" value="Unassembled WGS sequence"/>
</dbReference>
<feature type="compositionally biased region" description="Acidic residues" evidence="3">
    <location>
        <begin position="732"/>
        <end position="753"/>
    </location>
</feature>
<dbReference type="PANTHER" id="PTHR46888:SF1">
    <property type="entry name" value="RIBONUCLEASE H"/>
    <property type="match status" value="1"/>
</dbReference>
<dbReference type="CDD" id="cd00303">
    <property type="entry name" value="retropepsin_like"/>
    <property type="match status" value="1"/>
</dbReference>
<dbReference type="Pfam" id="PF22938">
    <property type="entry name" value="Integrase_p58_C"/>
    <property type="match status" value="1"/>
</dbReference>
<accession>A0AAV8ZQI2</accession>
<keyword evidence="2" id="KW-0862">Zinc</keyword>
<evidence type="ECO:0000256" key="2">
    <source>
        <dbReference type="PROSITE-ProRule" id="PRU00047"/>
    </source>
</evidence>
<dbReference type="InterPro" id="IPR036875">
    <property type="entry name" value="Znf_CCHC_sf"/>
</dbReference>
<dbReference type="SUPFAM" id="SSF50630">
    <property type="entry name" value="Acid proteases"/>
    <property type="match status" value="1"/>
</dbReference>
<proteinExistence type="predicted"/>
<evidence type="ECO:0000313" key="5">
    <source>
        <dbReference type="EMBL" id="KAJ8967086.1"/>
    </source>
</evidence>
<keyword evidence="2" id="KW-0479">Metal-binding</keyword>
<organism evidence="5 6">
    <name type="scientific">Rhamnusium bicolor</name>
    <dbReference type="NCBI Taxonomy" id="1586634"/>
    <lineage>
        <taxon>Eukaryota</taxon>
        <taxon>Metazoa</taxon>
        <taxon>Ecdysozoa</taxon>
        <taxon>Arthropoda</taxon>
        <taxon>Hexapoda</taxon>
        <taxon>Insecta</taxon>
        <taxon>Pterygota</taxon>
        <taxon>Neoptera</taxon>
        <taxon>Endopterygota</taxon>
        <taxon>Coleoptera</taxon>
        <taxon>Polyphaga</taxon>
        <taxon>Cucujiformia</taxon>
        <taxon>Chrysomeloidea</taxon>
        <taxon>Cerambycidae</taxon>
        <taxon>Lepturinae</taxon>
        <taxon>Rhagiini</taxon>
        <taxon>Rhamnusium</taxon>
    </lineage>
</organism>
<dbReference type="PROSITE" id="PS00141">
    <property type="entry name" value="ASP_PROTEASE"/>
    <property type="match status" value="1"/>
</dbReference>
<dbReference type="EMBL" id="JANEYF010000898">
    <property type="protein sequence ID" value="KAJ8967086.1"/>
    <property type="molecule type" value="Genomic_DNA"/>
</dbReference>
<protein>
    <recommendedName>
        <fullName evidence="4">CCHC-type domain-containing protein</fullName>
    </recommendedName>
</protein>
<dbReference type="GO" id="GO:0003676">
    <property type="term" value="F:nucleic acid binding"/>
    <property type="evidence" value="ECO:0007669"/>
    <property type="project" value="InterPro"/>
</dbReference>
<keyword evidence="1" id="KW-0378">Hydrolase</keyword>
<feature type="compositionally biased region" description="Basic and acidic residues" evidence="3">
    <location>
        <begin position="98"/>
        <end position="111"/>
    </location>
</feature>
<dbReference type="Gene3D" id="2.40.70.10">
    <property type="entry name" value="Acid Proteases"/>
    <property type="match status" value="1"/>
</dbReference>
<dbReference type="GO" id="GO:0004190">
    <property type="term" value="F:aspartic-type endopeptidase activity"/>
    <property type="evidence" value="ECO:0007669"/>
    <property type="project" value="InterPro"/>
</dbReference>
<feature type="region of interest" description="Disordered" evidence="3">
    <location>
        <begin position="91"/>
        <end position="167"/>
    </location>
</feature>
<dbReference type="GO" id="GO:0008270">
    <property type="term" value="F:zinc ion binding"/>
    <property type="evidence" value="ECO:0007669"/>
    <property type="project" value="UniProtKB-KW"/>
</dbReference>
<dbReference type="SUPFAM" id="SSF57756">
    <property type="entry name" value="Retrovirus zinc finger-like domains"/>
    <property type="match status" value="1"/>
</dbReference>
<evidence type="ECO:0000313" key="6">
    <source>
        <dbReference type="Proteomes" id="UP001162156"/>
    </source>
</evidence>
<dbReference type="InterPro" id="IPR054465">
    <property type="entry name" value="Integrase_p58-like_C"/>
</dbReference>
<feature type="region of interest" description="Disordered" evidence="3">
    <location>
        <begin position="726"/>
        <end position="803"/>
    </location>
</feature>
<feature type="region of interest" description="Disordered" evidence="3">
    <location>
        <begin position="181"/>
        <end position="216"/>
    </location>
</feature>
<evidence type="ECO:0000256" key="3">
    <source>
        <dbReference type="SAM" id="MobiDB-lite"/>
    </source>
</evidence>
<feature type="non-terminal residue" evidence="5">
    <location>
        <position position="1"/>
    </location>
</feature>
<gene>
    <name evidence="5" type="ORF">NQ314_003098</name>
</gene>